<evidence type="ECO:0000313" key="1">
    <source>
        <dbReference type="EMBL" id="NIH79659.1"/>
    </source>
</evidence>
<sequence>MKTIAFVLYPGLTPLDLVGPLQVLSALPIADPSFETAVVAASLNPVPSDTPSA</sequence>
<dbReference type="InterPro" id="IPR029062">
    <property type="entry name" value="Class_I_gatase-like"/>
</dbReference>
<dbReference type="GO" id="GO:0006508">
    <property type="term" value="P:proteolysis"/>
    <property type="evidence" value="ECO:0007669"/>
    <property type="project" value="UniProtKB-KW"/>
</dbReference>
<keyword evidence="1" id="KW-0645">Protease</keyword>
<dbReference type="RefSeq" id="WP_313886086.1">
    <property type="nucleotide sequence ID" value="NZ_JAANOU010000001.1"/>
</dbReference>
<organism evidence="1 2">
    <name type="scientific">Amycolatopsis viridis</name>
    <dbReference type="NCBI Taxonomy" id="185678"/>
    <lineage>
        <taxon>Bacteria</taxon>
        <taxon>Bacillati</taxon>
        <taxon>Actinomycetota</taxon>
        <taxon>Actinomycetes</taxon>
        <taxon>Pseudonocardiales</taxon>
        <taxon>Pseudonocardiaceae</taxon>
        <taxon>Amycolatopsis</taxon>
    </lineage>
</organism>
<reference evidence="1 2" key="1">
    <citation type="submission" date="2020-03" db="EMBL/GenBank/DDBJ databases">
        <title>Sequencing the genomes of 1000 actinobacteria strains.</title>
        <authorList>
            <person name="Klenk H.-P."/>
        </authorList>
    </citation>
    <scope>NUCLEOTIDE SEQUENCE [LARGE SCALE GENOMIC DNA]</scope>
    <source>
        <strain evidence="1 2">DSM 45668</strain>
    </source>
</reference>
<dbReference type="Gene3D" id="3.40.50.880">
    <property type="match status" value="1"/>
</dbReference>
<comment type="caution">
    <text evidence="1">The sequence shown here is derived from an EMBL/GenBank/DDBJ whole genome shotgun (WGS) entry which is preliminary data.</text>
</comment>
<dbReference type="GO" id="GO:0008233">
    <property type="term" value="F:peptidase activity"/>
    <property type="evidence" value="ECO:0007669"/>
    <property type="project" value="UniProtKB-KW"/>
</dbReference>
<dbReference type="EMBL" id="JAANOU010000001">
    <property type="protein sequence ID" value="NIH79659.1"/>
    <property type="molecule type" value="Genomic_DNA"/>
</dbReference>
<gene>
    <name evidence="1" type="ORF">FHX46_002189</name>
</gene>
<dbReference type="SUPFAM" id="SSF52317">
    <property type="entry name" value="Class I glutamine amidotransferase-like"/>
    <property type="match status" value="1"/>
</dbReference>
<keyword evidence="1" id="KW-0378">Hydrolase</keyword>
<name>A0ABX0ST56_9PSEU</name>
<proteinExistence type="predicted"/>
<accession>A0ABX0ST56</accession>
<protein>
    <submittedName>
        <fullName evidence="1">Intracellular protease/amidase</fullName>
    </submittedName>
</protein>
<keyword evidence="2" id="KW-1185">Reference proteome</keyword>
<evidence type="ECO:0000313" key="2">
    <source>
        <dbReference type="Proteomes" id="UP000754495"/>
    </source>
</evidence>
<dbReference type="Proteomes" id="UP000754495">
    <property type="component" value="Unassembled WGS sequence"/>
</dbReference>